<evidence type="ECO:0000256" key="1">
    <source>
        <dbReference type="SAM" id="SignalP"/>
    </source>
</evidence>
<proteinExistence type="predicted"/>
<keyword evidence="3" id="KW-1185">Reference proteome</keyword>
<sequence length="217" mass="24240">MGSDRRRFGRAVGALLAVSLATAAIANAAPTLSSFKRVLPLLPPVERARLEQRVETLRRWSASERAAHAERVAAWEALPAATRAARRERYAAWQALPPDERALLTQARAAFGAIEPAQREALRARFDALDGTLHRGWRLGPTLGADYVRLQPLLAQVPEDEHAPLLRTLRAMTPLQRMDLAMLVQRTPPHERSGLRRELVSTSAAQRDAWLYARLQR</sequence>
<evidence type="ECO:0000313" key="3">
    <source>
        <dbReference type="Proteomes" id="UP000646426"/>
    </source>
</evidence>
<organism evidence="2 3">
    <name type="scientific">Cognatilysobacter bugurensis</name>
    <dbReference type="NCBI Taxonomy" id="543356"/>
    <lineage>
        <taxon>Bacteria</taxon>
        <taxon>Pseudomonadati</taxon>
        <taxon>Pseudomonadota</taxon>
        <taxon>Gammaproteobacteria</taxon>
        <taxon>Lysobacterales</taxon>
        <taxon>Lysobacteraceae</taxon>
        <taxon>Cognatilysobacter</taxon>
    </lineage>
</organism>
<evidence type="ECO:0008006" key="4">
    <source>
        <dbReference type="Google" id="ProtNLM"/>
    </source>
</evidence>
<reference evidence="2" key="2">
    <citation type="submission" date="2020-09" db="EMBL/GenBank/DDBJ databases">
        <authorList>
            <person name="Sun Q."/>
            <person name="Kim S."/>
        </authorList>
    </citation>
    <scope>NUCLEOTIDE SEQUENCE</scope>
    <source>
        <strain evidence="2">KCTC 23077</strain>
    </source>
</reference>
<protein>
    <recommendedName>
        <fullName evidence="4">DUF3106 domain-containing protein</fullName>
    </recommendedName>
</protein>
<dbReference type="AlphaFoldDB" id="A0A918T0K4"/>
<dbReference type="EMBL" id="BMYD01000003">
    <property type="protein sequence ID" value="GHA82499.1"/>
    <property type="molecule type" value="Genomic_DNA"/>
</dbReference>
<dbReference type="RefSeq" id="WP_189456188.1">
    <property type="nucleotide sequence ID" value="NZ_BMYD01000003.1"/>
</dbReference>
<evidence type="ECO:0000313" key="2">
    <source>
        <dbReference type="EMBL" id="GHA82499.1"/>
    </source>
</evidence>
<dbReference type="Proteomes" id="UP000646426">
    <property type="component" value="Unassembled WGS sequence"/>
</dbReference>
<feature type="chain" id="PRO_5037824128" description="DUF3106 domain-containing protein" evidence="1">
    <location>
        <begin position="29"/>
        <end position="217"/>
    </location>
</feature>
<reference evidence="2" key="1">
    <citation type="journal article" date="2014" name="Int. J. Syst. Evol. Microbiol.">
        <title>Complete genome sequence of Corynebacterium casei LMG S-19264T (=DSM 44701T), isolated from a smear-ripened cheese.</title>
        <authorList>
            <consortium name="US DOE Joint Genome Institute (JGI-PGF)"/>
            <person name="Walter F."/>
            <person name="Albersmeier A."/>
            <person name="Kalinowski J."/>
            <person name="Ruckert C."/>
        </authorList>
    </citation>
    <scope>NUCLEOTIDE SEQUENCE</scope>
    <source>
        <strain evidence="2">KCTC 23077</strain>
    </source>
</reference>
<comment type="caution">
    <text evidence="2">The sequence shown here is derived from an EMBL/GenBank/DDBJ whole genome shotgun (WGS) entry which is preliminary data.</text>
</comment>
<feature type="signal peptide" evidence="1">
    <location>
        <begin position="1"/>
        <end position="28"/>
    </location>
</feature>
<dbReference type="Pfam" id="PF11304">
    <property type="entry name" value="DUF3106"/>
    <property type="match status" value="1"/>
</dbReference>
<accession>A0A918T0K4</accession>
<gene>
    <name evidence="2" type="ORF">GCM10007067_20590</name>
</gene>
<keyword evidence="1" id="KW-0732">Signal</keyword>
<dbReference type="InterPro" id="IPR021455">
    <property type="entry name" value="DUF3106"/>
</dbReference>
<name>A0A918T0K4_9GAMM</name>